<protein>
    <submittedName>
        <fullName evidence="1">Uncharacterized protein</fullName>
    </submittedName>
</protein>
<dbReference type="EMBL" id="JANHOG010002566">
    <property type="protein sequence ID" value="KAJ3522092.1"/>
    <property type="molecule type" value="Genomic_DNA"/>
</dbReference>
<reference evidence="1" key="1">
    <citation type="submission" date="2022-07" db="EMBL/GenBank/DDBJ databases">
        <title>Genome Sequence of Phlebia brevispora.</title>
        <authorList>
            <person name="Buettner E."/>
        </authorList>
    </citation>
    <scope>NUCLEOTIDE SEQUENCE</scope>
    <source>
        <strain evidence="1">MPL23</strain>
    </source>
</reference>
<evidence type="ECO:0000313" key="2">
    <source>
        <dbReference type="Proteomes" id="UP001148662"/>
    </source>
</evidence>
<organism evidence="1 2">
    <name type="scientific">Phlebia brevispora</name>
    <dbReference type="NCBI Taxonomy" id="194682"/>
    <lineage>
        <taxon>Eukaryota</taxon>
        <taxon>Fungi</taxon>
        <taxon>Dikarya</taxon>
        <taxon>Basidiomycota</taxon>
        <taxon>Agaricomycotina</taxon>
        <taxon>Agaricomycetes</taxon>
        <taxon>Polyporales</taxon>
        <taxon>Meruliaceae</taxon>
        <taxon>Phlebia</taxon>
    </lineage>
</organism>
<accession>A0ACC1RLG6</accession>
<name>A0ACC1RLG6_9APHY</name>
<proteinExistence type="predicted"/>
<dbReference type="Proteomes" id="UP001148662">
    <property type="component" value="Unassembled WGS sequence"/>
</dbReference>
<sequence>MIAGLSKAINQYLAPLLLLTSLLLVLFAYLSPNVMLQGKVSLLAVTPSISLTQPQADGSGIDGPSIFLGALGDCTKPSNNGSLTCTPPSVNPYYDLSFLPSNAPDLLSAPTATTPAFIAVSLAFSVIFFFLFTFTALRSKLGKMGPWFDRPMVQRSTAWIGLFGFMIGFTSFLVIRMWFGKAVEDFNTAILEEGKDSAQLVAAVGNGFIIPPAKDSILPTKYGALVSSSNYGWSDSDVDHSEAPVSDEDEDYVDDPRPVKKKRARQSVRDGKRTAQHTRTKARTKASIASLATDALPNQESVSDRLNKVDSAVLTRIKKALALANHENTGEQEAKAALSINQADVLAAEDETQRMKRAGMSVVSIRSLFDSAVRLESWIATVAEAMTMFFDCKVYSTSFSGGFRLEWTFYGLAEHTVAAAYAFEMAYNLVLEWSQARHAGQGRREKTTYRIGVGDGLYALAKQEKNEEKQRAVEMEKRQLEAARRAEEEENQARLKRLEHPSDAGDPPEGKKNEDHMRSNDSKDGVKAEDTRVKIEVVDDEDMIPERPSSSPDASHVKLRESLSVRHW</sequence>
<comment type="caution">
    <text evidence="1">The sequence shown here is derived from an EMBL/GenBank/DDBJ whole genome shotgun (WGS) entry which is preliminary data.</text>
</comment>
<evidence type="ECO:0000313" key="1">
    <source>
        <dbReference type="EMBL" id="KAJ3522092.1"/>
    </source>
</evidence>
<gene>
    <name evidence="1" type="ORF">NM688_g8925</name>
</gene>
<keyword evidence="2" id="KW-1185">Reference proteome</keyword>